<dbReference type="AlphaFoldDB" id="A0A2V2MQK8"/>
<dbReference type="PANTHER" id="PTHR30472">
    <property type="entry name" value="FERRIC ENTEROBACTIN TRANSPORT SYSTEM PERMEASE PROTEIN"/>
    <property type="match status" value="1"/>
</dbReference>
<keyword evidence="4" id="KW-1003">Cell membrane</keyword>
<dbReference type="OrthoDB" id="27848at2157"/>
<dbReference type="PANTHER" id="PTHR30472:SF25">
    <property type="entry name" value="ABC TRANSPORTER PERMEASE PROTEIN MJ0876-RELATED"/>
    <property type="match status" value="1"/>
</dbReference>
<evidence type="ECO:0000256" key="5">
    <source>
        <dbReference type="ARBA" id="ARBA00022692"/>
    </source>
</evidence>
<reference evidence="12 13" key="1">
    <citation type="submission" date="2018-05" db="EMBL/GenBank/DDBJ databases">
        <title>Draft genome of Methanospirillum stamsii Pt1.</title>
        <authorList>
            <person name="Dueholm M.S."/>
            <person name="Nielsen P.H."/>
            <person name="Bakmann L.F."/>
            <person name="Otzen D.E."/>
        </authorList>
    </citation>
    <scope>NUCLEOTIDE SEQUENCE [LARGE SCALE GENOMIC DNA]</scope>
    <source>
        <strain evidence="12 13">Pt1</strain>
    </source>
</reference>
<feature type="transmembrane region" description="Helical" evidence="11">
    <location>
        <begin position="86"/>
        <end position="107"/>
    </location>
</feature>
<gene>
    <name evidence="12" type="ORF">DLD82_17135</name>
</gene>
<feature type="transmembrane region" description="Helical" evidence="11">
    <location>
        <begin position="225"/>
        <end position="245"/>
    </location>
</feature>
<name>A0A2V2MQK8_9EURY</name>
<dbReference type="GO" id="GO:0005886">
    <property type="term" value="C:plasma membrane"/>
    <property type="evidence" value="ECO:0007669"/>
    <property type="project" value="UniProtKB-SubCell"/>
</dbReference>
<protein>
    <recommendedName>
        <fullName evidence="10">Cobalamin import system permease protein BtuC</fullName>
    </recommendedName>
</protein>
<comment type="function">
    <text evidence="8">Required for corrinoid utilization. Probably part of the ABC transporter complex BtuCDF involved in cobalamin (vitamin B12) import. Probably involved in the translocation of the substrate across the membrane.</text>
</comment>
<sequence length="368" mass="39981">MNLSSISKKKSKEENDERGNSNPYLFFKAKKKIIILILIAASIVVSLISLGMGAYSMSVWKVIETLLFNNDSVSGVVIWDIRLPRIFAAVIVGSALAISGSVMQCILRNPLASPYTLGISNAAAFGAAMSIAASYMSWFNETWLEDALNSIYGMSSFAFLFSMLTVGIIVILSKKSEFAPESIILAGVAMGSIFGAALSSLQYFVDSETLQAIVFWQFGDLSKATWSDLSLVLIFLLFITSFFIYHRLDYNSIEAGSDIAKSLGVDTQRLTILSMLFASVLAAICVAMAGIIGFVGLLGPHLMRRLIGGDYRQLLPASMVMGSLILLLSDAIGRIPFESPIPVGIITSLLGGPMFLYILVKKDWRGRK</sequence>
<keyword evidence="5 11" id="KW-0812">Transmembrane</keyword>
<organism evidence="12 13">
    <name type="scientific">Methanospirillum stamsii</name>
    <dbReference type="NCBI Taxonomy" id="1277351"/>
    <lineage>
        <taxon>Archaea</taxon>
        <taxon>Methanobacteriati</taxon>
        <taxon>Methanobacteriota</taxon>
        <taxon>Stenosarchaea group</taxon>
        <taxon>Methanomicrobia</taxon>
        <taxon>Methanomicrobiales</taxon>
        <taxon>Methanospirillaceae</taxon>
        <taxon>Methanospirillum</taxon>
    </lineage>
</organism>
<evidence type="ECO:0000256" key="11">
    <source>
        <dbReference type="SAM" id="Phobius"/>
    </source>
</evidence>
<feature type="transmembrane region" description="Helical" evidence="11">
    <location>
        <begin position="151"/>
        <end position="172"/>
    </location>
</feature>
<accession>A0A2V2MQK8</accession>
<dbReference type="Gene3D" id="1.10.3470.10">
    <property type="entry name" value="ABC transporter involved in vitamin B12 uptake, BtuC"/>
    <property type="match status" value="1"/>
</dbReference>
<dbReference type="InterPro" id="IPR037294">
    <property type="entry name" value="ABC_BtuC-like"/>
</dbReference>
<evidence type="ECO:0000256" key="6">
    <source>
        <dbReference type="ARBA" id="ARBA00022989"/>
    </source>
</evidence>
<dbReference type="CDD" id="cd06550">
    <property type="entry name" value="TM_ABC_iron-siderophores_like"/>
    <property type="match status" value="1"/>
</dbReference>
<dbReference type="GO" id="GO:0033214">
    <property type="term" value="P:siderophore-iron import into cell"/>
    <property type="evidence" value="ECO:0007669"/>
    <property type="project" value="TreeGrafter"/>
</dbReference>
<evidence type="ECO:0000256" key="1">
    <source>
        <dbReference type="ARBA" id="ARBA00004651"/>
    </source>
</evidence>
<dbReference type="FunFam" id="1.10.3470.10:FF:000001">
    <property type="entry name" value="Vitamin B12 ABC transporter permease BtuC"/>
    <property type="match status" value="1"/>
</dbReference>
<dbReference type="EMBL" id="QGMZ01000056">
    <property type="protein sequence ID" value="PWR69679.1"/>
    <property type="molecule type" value="Genomic_DNA"/>
</dbReference>
<comment type="similarity">
    <text evidence="2">Belongs to the binding-protein-dependent transport system permease family. FecCD subfamily.</text>
</comment>
<dbReference type="GO" id="GO:0022857">
    <property type="term" value="F:transmembrane transporter activity"/>
    <property type="evidence" value="ECO:0007669"/>
    <property type="project" value="InterPro"/>
</dbReference>
<feature type="transmembrane region" description="Helical" evidence="11">
    <location>
        <begin position="119"/>
        <end position="139"/>
    </location>
</feature>
<evidence type="ECO:0000313" key="13">
    <source>
        <dbReference type="Proteomes" id="UP000245934"/>
    </source>
</evidence>
<evidence type="ECO:0000256" key="7">
    <source>
        <dbReference type="ARBA" id="ARBA00023136"/>
    </source>
</evidence>
<comment type="subcellular location">
    <subcellularLocation>
        <location evidence="1">Cell membrane</location>
        <topology evidence="1">Multi-pass membrane protein</topology>
    </subcellularLocation>
</comment>
<evidence type="ECO:0000256" key="2">
    <source>
        <dbReference type="ARBA" id="ARBA00007935"/>
    </source>
</evidence>
<dbReference type="Proteomes" id="UP000245934">
    <property type="component" value="Unassembled WGS sequence"/>
</dbReference>
<evidence type="ECO:0000256" key="4">
    <source>
        <dbReference type="ARBA" id="ARBA00022475"/>
    </source>
</evidence>
<evidence type="ECO:0000256" key="10">
    <source>
        <dbReference type="ARBA" id="ARBA00071366"/>
    </source>
</evidence>
<dbReference type="SUPFAM" id="SSF81345">
    <property type="entry name" value="ABC transporter involved in vitamin B12 uptake, BtuC"/>
    <property type="match status" value="1"/>
</dbReference>
<feature type="transmembrane region" description="Helical" evidence="11">
    <location>
        <begin position="341"/>
        <end position="360"/>
    </location>
</feature>
<keyword evidence="13" id="KW-1185">Reference proteome</keyword>
<feature type="transmembrane region" description="Helical" evidence="11">
    <location>
        <begin position="33"/>
        <end position="55"/>
    </location>
</feature>
<dbReference type="GeneID" id="97607906"/>
<feature type="transmembrane region" description="Helical" evidence="11">
    <location>
        <begin position="184"/>
        <end position="205"/>
    </location>
</feature>
<dbReference type="RefSeq" id="WP_109942355.1">
    <property type="nucleotide sequence ID" value="NZ_CP176366.1"/>
</dbReference>
<dbReference type="Pfam" id="PF01032">
    <property type="entry name" value="FecCD"/>
    <property type="match status" value="1"/>
</dbReference>
<evidence type="ECO:0000313" key="12">
    <source>
        <dbReference type="EMBL" id="PWR69679.1"/>
    </source>
</evidence>
<keyword evidence="3" id="KW-0813">Transport</keyword>
<keyword evidence="7 11" id="KW-0472">Membrane</keyword>
<keyword evidence="6 11" id="KW-1133">Transmembrane helix</keyword>
<comment type="caution">
    <text evidence="12">The sequence shown here is derived from an EMBL/GenBank/DDBJ whole genome shotgun (WGS) entry which is preliminary data.</text>
</comment>
<comment type="subunit">
    <text evidence="9">The complex is composed of two ATP-binding proteins (BtuD), two transmembrane proteins (BtuC) and a solute-binding protein (BtuF).</text>
</comment>
<evidence type="ECO:0000256" key="8">
    <source>
        <dbReference type="ARBA" id="ARBA00053891"/>
    </source>
</evidence>
<feature type="transmembrane region" description="Helical" evidence="11">
    <location>
        <begin position="270"/>
        <end position="299"/>
    </location>
</feature>
<evidence type="ECO:0000256" key="3">
    <source>
        <dbReference type="ARBA" id="ARBA00022448"/>
    </source>
</evidence>
<proteinExistence type="inferred from homology"/>
<evidence type="ECO:0000256" key="9">
    <source>
        <dbReference type="ARBA" id="ARBA00064420"/>
    </source>
</evidence>
<dbReference type="InterPro" id="IPR000522">
    <property type="entry name" value="ABC_transptr_permease_BtuC"/>
</dbReference>